<protein>
    <submittedName>
        <fullName evidence="2">Uncharacterized protein</fullName>
    </submittedName>
</protein>
<name>A0A177ECN7_9MICR</name>
<keyword evidence="1" id="KW-1133">Transmembrane helix</keyword>
<dbReference type="Proteomes" id="UP000185944">
    <property type="component" value="Unassembled WGS sequence"/>
</dbReference>
<evidence type="ECO:0000313" key="3">
    <source>
        <dbReference type="Proteomes" id="UP000185944"/>
    </source>
</evidence>
<accession>A0A177ECN7</accession>
<evidence type="ECO:0000256" key="1">
    <source>
        <dbReference type="SAM" id="Phobius"/>
    </source>
</evidence>
<keyword evidence="1" id="KW-0812">Transmembrane</keyword>
<keyword evidence="3" id="KW-1185">Reference proteome</keyword>
<gene>
    <name evidence="2" type="ORF">NEDG_00847</name>
</gene>
<proteinExistence type="predicted"/>
<dbReference type="VEuPathDB" id="MicrosporidiaDB:NEDG_00847"/>
<sequence length="191" mass="21496">MKIRSSFCLLPGIAYLLLFTIVYYYMNANNVRIIGRGMVKTLHPLIIVSSEDIQRLRRECKCLGLCQCIYVLARSFTASEKVDVLVHGLRDIDLLFRYKVARTPVLVRDTAALERPLAPVSLVAVMQYIIGIYLRWGAKVFLGLPEEAKYLVGGVLSLGLYLVVLVRGRHLSAAGWTKYTSLETLLSLESE</sequence>
<comment type="caution">
    <text evidence="2">The sequence shown here is derived from an EMBL/GenBank/DDBJ whole genome shotgun (WGS) entry which is preliminary data.</text>
</comment>
<keyword evidence="1" id="KW-0472">Membrane</keyword>
<feature type="transmembrane region" description="Helical" evidence="1">
    <location>
        <begin position="7"/>
        <end position="26"/>
    </location>
</feature>
<dbReference type="GeneID" id="93647197"/>
<evidence type="ECO:0000313" key="2">
    <source>
        <dbReference type="EMBL" id="OAG29714.1"/>
    </source>
</evidence>
<organism evidence="2 3">
    <name type="scientific">Nematocida displodere</name>
    <dbReference type="NCBI Taxonomy" id="1805483"/>
    <lineage>
        <taxon>Eukaryota</taxon>
        <taxon>Fungi</taxon>
        <taxon>Fungi incertae sedis</taxon>
        <taxon>Microsporidia</taxon>
        <taxon>Nematocida</taxon>
    </lineage>
</organism>
<reference evidence="2 3" key="1">
    <citation type="submission" date="2016-02" db="EMBL/GenBank/DDBJ databases">
        <title>Discovery of a natural microsporidian pathogen with a broad tissue tropism in Caenorhabditis elegans.</title>
        <authorList>
            <person name="Luallen R.J."/>
            <person name="Reinke A.W."/>
            <person name="Tong L."/>
            <person name="Botts M.R."/>
            <person name="Felix M.-A."/>
            <person name="Troemel E.R."/>
        </authorList>
    </citation>
    <scope>NUCLEOTIDE SEQUENCE [LARGE SCALE GENOMIC DNA]</scope>
    <source>
        <strain evidence="2 3">JUm2807</strain>
    </source>
</reference>
<dbReference type="EMBL" id="LTDL01000040">
    <property type="protein sequence ID" value="OAG29714.1"/>
    <property type="molecule type" value="Genomic_DNA"/>
</dbReference>
<dbReference type="RefSeq" id="XP_067544362.1">
    <property type="nucleotide sequence ID" value="XM_067688265.1"/>
</dbReference>
<dbReference type="AlphaFoldDB" id="A0A177ECN7"/>